<dbReference type="PANTHER" id="PTHR30574">
    <property type="entry name" value="INNER MEMBRANE PROTEIN YEDE"/>
    <property type="match status" value="1"/>
</dbReference>
<evidence type="ECO:0000256" key="7">
    <source>
        <dbReference type="ARBA" id="ARBA00023136"/>
    </source>
</evidence>
<name>A0A1I2SY45_9BACL</name>
<keyword evidence="4" id="KW-0997">Cell inner membrane</keyword>
<dbReference type="PANTHER" id="PTHR30574:SF1">
    <property type="entry name" value="SULPHUR TRANSPORT DOMAIN-CONTAINING PROTEIN"/>
    <property type="match status" value="1"/>
</dbReference>
<feature type="transmembrane region" description="Helical" evidence="9">
    <location>
        <begin position="346"/>
        <end position="367"/>
    </location>
</feature>
<sequence>MASQTAPPAPEKFRKRAAFSTRLPSPNIAVIVGGSAAALLIGLAIFSGHGLRQGLLYGIGLMLGYTLYHARFGFTSAFRQLLAVGQGAALRAHMLMLSVASLLFAPILSLGIGFFGVEPSGNVSPIGVSLLVGAFLFGAGMQLGGGCASGTLYAVGGGRTAVFLTLAGFIAGSVIGAWHWGFWVQEMPSLPPVSLAEDTGLGYGGALLLQLAIFGSVAGITLWVAKRRRPPEMKPVPGARGWLRIFRGAWPLWVGAILLAALNALTLTIKGEPWGITSAFALWGSKIAAVLGVDVASWAYWSGERAASLEAPILADITTVMNFGIIFGAMLAAGASGTYALRRVPWRAAVASVIGGLLMGYGARLAFGCNIGAYFGGIASFSLHGWIWIIVALGGNYAGLLLRPLFGLSNPKPTDSVC</sequence>
<evidence type="ECO:0000256" key="9">
    <source>
        <dbReference type="SAM" id="Phobius"/>
    </source>
</evidence>
<feature type="transmembrane region" description="Helical" evidence="9">
    <location>
        <begin position="374"/>
        <end position="398"/>
    </location>
</feature>
<organism evidence="10 11">
    <name type="scientific">Planifilum fulgidum</name>
    <dbReference type="NCBI Taxonomy" id="201973"/>
    <lineage>
        <taxon>Bacteria</taxon>
        <taxon>Bacillati</taxon>
        <taxon>Bacillota</taxon>
        <taxon>Bacilli</taxon>
        <taxon>Bacillales</taxon>
        <taxon>Thermoactinomycetaceae</taxon>
        <taxon>Planifilum</taxon>
    </lineage>
</organism>
<dbReference type="STRING" id="201973.SAMN04488025_1512"/>
<evidence type="ECO:0000256" key="8">
    <source>
        <dbReference type="ARBA" id="ARBA00035655"/>
    </source>
</evidence>
<reference evidence="10 11" key="1">
    <citation type="submission" date="2016-10" db="EMBL/GenBank/DDBJ databases">
        <authorList>
            <person name="de Groot N.N."/>
        </authorList>
    </citation>
    <scope>NUCLEOTIDE SEQUENCE [LARGE SCALE GENOMIC DNA]</scope>
    <source>
        <strain evidence="10 11">DSM 44945</strain>
    </source>
</reference>
<dbReference type="EMBL" id="FOOK01000051">
    <property type="protein sequence ID" value="SFG57533.1"/>
    <property type="molecule type" value="Genomic_DNA"/>
</dbReference>
<evidence type="ECO:0000256" key="3">
    <source>
        <dbReference type="ARBA" id="ARBA00022475"/>
    </source>
</evidence>
<protein>
    <submittedName>
        <fullName evidence="10">Uncharacterized protein</fullName>
    </submittedName>
</protein>
<evidence type="ECO:0000256" key="2">
    <source>
        <dbReference type="ARBA" id="ARBA00022448"/>
    </source>
</evidence>
<feature type="transmembrane region" description="Helical" evidence="9">
    <location>
        <begin position="54"/>
        <end position="74"/>
    </location>
</feature>
<feature type="transmembrane region" description="Helical" evidence="9">
    <location>
        <begin position="201"/>
        <end position="225"/>
    </location>
</feature>
<comment type="similarity">
    <text evidence="8">Belongs to the TsuA/YedE (TC 9.B.102) family.</text>
</comment>
<dbReference type="RefSeq" id="WP_425439182.1">
    <property type="nucleotide sequence ID" value="NZ_FOOK01000051.1"/>
</dbReference>
<feature type="transmembrane region" description="Helical" evidence="9">
    <location>
        <begin position="281"/>
        <end position="301"/>
    </location>
</feature>
<keyword evidence="5 9" id="KW-0812">Transmembrane</keyword>
<feature type="transmembrane region" description="Helical" evidence="9">
    <location>
        <begin position="250"/>
        <end position="269"/>
    </location>
</feature>
<comment type="subcellular location">
    <subcellularLocation>
        <location evidence="1">Cell inner membrane</location>
        <topology evidence="1">Multi-pass membrane protein</topology>
    </subcellularLocation>
</comment>
<keyword evidence="3" id="KW-1003">Cell membrane</keyword>
<keyword evidence="7 9" id="KW-0472">Membrane</keyword>
<dbReference type="InterPro" id="IPR007272">
    <property type="entry name" value="Sulf_transp_TsuA/YedE"/>
</dbReference>
<keyword evidence="6 9" id="KW-1133">Transmembrane helix</keyword>
<accession>A0A1I2SY45</accession>
<evidence type="ECO:0000256" key="5">
    <source>
        <dbReference type="ARBA" id="ARBA00022692"/>
    </source>
</evidence>
<evidence type="ECO:0000313" key="11">
    <source>
        <dbReference type="Proteomes" id="UP000198661"/>
    </source>
</evidence>
<feature type="transmembrane region" description="Helical" evidence="9">
    <location>
        <begin position="162"/>
        <end position="181"/>
    </location>
</feature>
<keyword evidence="2" id="KW-0813">Transport</keyword>
<dbReference type="AlphaFoldDB" id="A0A1I2SY45"/>
<evidence type="ECO:0000313" key="10">
    <source>
        <dbReference type="EMBL" id="SFG57533.1"/>
    </source>
</evidence>
<gene>
    <name evidence="10" type="ORF">SAMN04488025_1512</name>
</gene>
<dbReference type="GO" id="GO:0005886">
    <property type="term" value="C:plasma membrane"/>
    <property type="evidence" value="ECO:0007669"/>
    <property type="project" value="UniProtKB-SubCell"/>
</dbReference>
<evidence type="ECO:0000256" key="1">
    <source>
        <dbReference type="ARBA" id="ARBA00004429"/>
    </source>
</evidence>
<feature type="transmembrane region" description="Helical" evidence="9">
    <location>
        <begin position="313"/>
        <end position="334"/>
    </location>
</feature>
<evidence type="ECO:0000256" key="4">
    <source>
        <dbReference type="ARBA" id="ARBA00022519"/>
    </source>
</evidence>
<evidence type="ECO:0000256" key="6">
    <source>
        <dbReference type="ARBA" id="ARBA00022989"/>
    </source>
</evidence>
<keyword evidence="11" id="KW-1185">Reference proteome</keyword>
<proteinExistence type="inferred from homology"/>
<feature type="transmembrane region" description="Helical" evidence="9">
    <location>
        <begin position="129"/>
        <end position="155"/>
    </location>
</feature>
<feature type="transmembrane region" description="Helical" evidence="9">
    <location>
        <begin position="95"/>
        <end position="117"/>
    </location>
</feature>
<feature type="transmembrane region" description="Helical" evidence="9">
    <location>
        <begin position="28"/>
        <end position="48"/>
    </location>
</feature>
<dbReference type="Proteomes" id="UP000198661">
    <property type="component" value="Unassembled WGS sequence"/>
</dbReference>
<dbReference type="Pfam" id="PF04143">
    <property type="entry name" value="Sulf_transp"/>
    <property type="match status" value="1"/>
</dbReference>